<name>A0ABN8WAJ4_9PROT</name>
<dbReference type="InterPro" id="IPR001173">
    <property type="entry name" value="Glyco_trans_2-like"/>
</dbReference>
<comment type="caution">
    <text evidence="2">The sequence shown here is derived from an EMBL/GenBank/DDBJ whole genome shotgun (WGS) entry which is preliminary data.</text>
</comment>
<evidence type="ECO:0000313" key="3">
    <source>
        <dbReference type="Proteomes" id="UP001154272"/>
    </source>
</evidence>
<feature type="domain" description="Glycosyltransferase 2-like" evidence="1">
    <location>
        <begin position="5"/>
        <end position="90"/>
    </location>
</feature>
<dbReference type="Gene3D" id="3.90.550.10">
    <property type="entry name" value="Spore Coat Polysaccharide Biosynthesis Protein SpsA, Chain A"/>
    <property type="match status" value="1"/>
</dbReference>
<accession>A0ABN8WAJ4</accession>
<sequence length="300" mass="34563">MKLGIAITTFNRAEHIIKQIRLIRKFSLNEYEIIVCDDGSSDNTLDLLEKENIPYISGVNKGVAWNKNRGLYYLANYTSSDAFLLLDDDILPCMYGWDVEWCQGTLLHGHINYVSDFVKPQVSFGQCIAQSPGLCPALQGPAIGISKESFPLIGYMDSRFGRYGHEHTEYTNRFIKAGFGGLIREDNSILYAVMNSGLELSLLPSNGSPDEAKKNEHLLYGLNQESLYRQPWFNEQQRHEFLSEFKDFGHKITIPEWEILKDFDREFYLNMYPDVKAAGVDPAKHYYLYGRHENRKYKLD</sequence>
<organism evidence="2 3">
    <name type="scientific">Commensalibacter papalotli</name>
    <name type="common">ex Botero et al. 2024</name>
    <dbReference type="NCBI Taxonomy" id="2972766"/>
    <lineage>
        <taxon>Bacteria</taxon>
        <taxon>Pseudomonadati</taxon>
        <taxon>Pseudomonadota</taxon>
        <taxon>Alphaproteobacteria</taxon>
        <taxon>Acetobacterales</taxon>
        <taxon>Acetobacteraceae</taxon>
    </lineage>
</organism>
<keyword evidence="3" id="KW-1185">Reference proteome</keyword>
<evidence type="ECO:0000259" key="1">
    <source>
        <dbReference type="Pfam" id="PF00535"/>
    </source>
</evidence>
<dbReference type="RefSeq" id="WP_282024190.1">
    <property type="nucleotide sequence ID" value="NZ_CAMXCH010000003.1"/>
</dbReference>
<dbReference type="Pfam" id="PF00535">
    <property type="entry name" value="Glycos_transf_2"/>
    <property type="match status" value="1"/>
</dbReference>
<protein>
    <submittedName>
        <fullName evidence="2">GT2 family (WcaE) (PDB:2Z86)</fullName>
    </submittedName>
</protein>
<dbReference type="CDD" id="cd00761">
    <property type="entry name" value="Glyco_tranf_GTA_type"/>
    <property type="match status" value="1"/>
</dbReference>
<gene>
    <name evidence="2" type="ORF">R83534S58_LOCUS1635</name>
</gene>
<dbReference type="EMBL" id="CAMXCH010000003">
    <property type="protein sequence ID" value="CAI3949709.1"/>
    <property type="molecule type" value="Genomic_DNA"/>
</dbReference>
<reference evidence="2" key="1">
    <citation type="submission" date="2022-10" db="EMBL/GenBank/DDBJ databases">
        <authorList>
            <person name="Botero Cardona J."/>
        </authorList>
    </citation>
    <scope>NUCLEOTIDE SEQUENCE</scope>
    <source>
        <strain evidence="2">R-83534</strain>
    </source>
</reference>
<evidence type="ECO:0000313" key="2">
    <source>
        <dbReference type="EMBL" id="CAI3949709.1"/>
    </source>
</evidence>
<dbReference type="SUPFAM" id="SSF53448">
    <property type="entry name" value="Nucleotide-diphospho-sugar transferases"/>
    <property type="match status" value="1"/>
</dbReference>
<dbReference type="Proteomes" id="UP001154272">
    <property type="component" value="Unassembled WGS sequence"/>
</dbReference>
<dbReference type="InterPro" id="IPR029044">
    <property type="entry name" value="Nucleotide-diphossugar_trans"/>
</dbReference>
<proteinExistence type="predicted"/>